<organism evidence="1 2">
    <name type="scientific">Gigaspora margarita</name>
    <dbReference type="NCBI Taxonomy" id="4874"/>
    <lineage>
        <taxon>Eukaryota</taxon>
        <taxon>Fungi</taxon>
        <taxon>Fungi incertae sedis</taxon>
        <taxon>Mucoromycota</taxon>
        <taxon>Glomeromycotina</taxon>
        <taxon>Glomeromycetes</taxon>
        <taxon>Diversisporales</taxon>
        <taxon>Gigasporaceae</taxon>
        <taxon>Gigaspora</taxon>
    </lineage>
</organism>
<name>A0ABM8VW79_GIGMA</name>
<proteinExistence type="predicted"/>
<evidence type="ECO:0000313" key="1">
    <source>
        <dbReference type="EMBL" id="CAG8461940.1"/>
    </source>
</evidence>
<dbReference type="EMBL" id="CAJVQB010000057">
    <property type="protein sequence ID" value="CAG8461940.1"/>
    <property type="molecule type" value="Genomic_DNA"/>
</dbReference>
<reference evidence="1 2" key="1">
    <citation type="submission" date="2021-06" db="EMBL/GenBank/DDBJ databases">
        <authorList>
            <person name="Kallberg Y."/>
            <person name="Tangrot J."/>
            <person name="Rosling A."/>
        </authorList>
    </citation>
    <scope>NUCLEOTIDE SEQUENCE [LARGE SCALE GENOMIC DNA]</scope>
    <source>
        <strain evidence="1 2">120-4 pot B 10/14</strain>
    </source>
</reference>
<keyword evidence="2" id="KW-1185">Reference proteome</keyword>
<accession>A0ABM8VW79</accession>
<gene>
    <name evidence="1" type="ORF">GMARGA_LOCUS349</name>
</gene>
<comment type="caution">
    <text evidence="1">The sequence shown here is derived from an EMBL/GenBank/DDBJ whole genome shotgun (WGS) entry which is preliminary data.</text>
</comment>
<sequence length="221" mass="25884">MSNFLSRIKKPEPVISIAIDYINSQQRNAMDHNHSFHQYTNLSTILILQKAEQCTNNSSEPVVIIENLSQEFRSQINKVEIFNNVKSETNKKFDNYIFKTENDMDTNSDDTANDVPANSWLKNKHLKQIKNKECLQWCKKGCEKKDIYMPIMNSLNAFEDYNEAFHYNEAFDYFNLVASDRVLKTKQAGKQDIISDCYYDAIGIETNLIEVLTYYKICWKK</sequence>
<protein>
    <submittedName>
        <fullName evidence="1">5299_t:CDS:1</fullName>
    </submittedName>
</protein>
<evidence type="ECO:0000313" key="2">
    <source>
        <dbReference type="Proteomes" id="UP000789901"/>
    </source>
</evidence>
<dbReference type="Proteomes" id="UP000789901">
    <property type="component" value="Unassembled WGS sequence"/>
</dbReference>